<evidence type="ECO:0000256" key="5">
    <source>
        <dbReference type="SAM" id="Phobius"/>
    </source>
</evidence>
<name>A0A090DY06_MESPL</name>
<protein>
    <recommendedName>
        <fullName evidence="8">DoxX family protein</fullName>
    </recommendedName>
</protein>
<sequence length="120" mass="12630">MPVQSIQALGALLIGGVFVFAGIEHFLKFGAMRDYLAAQKFPAPALMLAVGSTIEVIAGLLLAIGMARSLAAGALVVFTLATNAMLLRFWASEEPERQVLRNAFLINIAVIGGLLLAGTF</sequence>
<feature type="transmembrane region" description="Helical" evidence="5">
    <location>
        <begin position="99"/>
        <end position="118"/>
    </location>
</feature>
<reference evidence="7" key="1">
    <citation type="submission" date="2014-08" db="EMBL/GenBank/DDBJ databases">
        <authorList>
            <person name="Moulin L."/>
        </authorList>
    </citation>
    <scope>NUCLEOTIDE SEQUENCE [LARGE SCALE GENOMIC DNA]</scope>
</reference>
<organism evidence="6 7">
    <name type="scientific">Mesorhizobium plurifarium</name>
    <dbReference type="NCBI Taxonomy" id="69974"/>
    <lineage>
        <taxon>Bacteria</taxon>
        <taxon>Pseudomonadati</taxon>
        <taxon>Pseudomonadota</taxon>
        <taxon>Alphaproteobacteria</taxon>
        <taxon>Hyphomicrobiales</taxon>
        <taxon>Phyllobacteriaceae</taxon>
        <taxon>Mesorhizobium</taxon>
    </lineage>
</organism>
<comment type="subcellular location">
    <subcellularLocation>
        <location evidence="1">Membrane</location>
        <topology evidence="1">Multi-pass membrane protein</topology>
    </subcellularLocation>
</comment>
<dbReference type="GO" id="GO:0016020">
    <property type="term" value="C:membrane"/>
    <property type="evidence" value="ECO:0007669"/>
    <property type="project" value="UniProtKB-SubCell"/>
</dbReference>
<keyword evidence="2 5" id="KW-0812">Transmembrane</keyword>
<evidence type="ECO:0000256" key="3">
    <source>
        <dbReference type="ARBA" id="ARBA00022989"/>
    </source>
</evidence>
<gene>
    <name evidence="6" type="ORF">MPL3356_390066</name>
</gene>
<evidence type="ECO:0000256" key="1">
    <source>
        <dbReference type="ARBA" id="ARBA00004141"/>
    </source>
</evidence>
<keyword evidence="4 5" id="KW-0472">Membrane</keyword>
<evidence type="ECO:0000313" key="6">
    <source>
        <dbReference type="EMBL" id="CDX21977.1"/>
    </source>
</evidence>
<evidence type="ECO:0000256" key="4">
    <source>
        <dbReference type="ARBA" id="ARBA00023136"/>
    </source>
</evidence>
<dbReference type="Proteomes" id="UP000045285">
    <property type="component" value="Unassembled WGS sequence"/>
</dbReference>
<evidence type="ECO:0000313" key="7">
    <source>
        <dbReference type="Proteomes" id="UP000045285"/>
    </source>
</evidence>
<keyword evidence="7" id="KW-1185">Reference proteome</keyword>
<dbReference type="EMBL" id="CCMZ01000033">
    <property type="protein sequence ID" value="CDX21977.1"/>
    <property type="molecule type" value="Genomic_DNA"/>
</dbReference>
<proteinExistence type="predicted"/>
<dbReference type="STRING" id="69974.MPLDJ20_170118"/>
<keyword evidence="3 5" id="KW-1133">Transmembrane helix</keyword>
<feature type="transmembrane region" description="Helical" evidence="5">
    <location>
        <begin position="44"/>
        <end position="64"/>
    </location>
</feature>
<feature type="transmembrane region" description="Helical" evidence="5">
    <location>
        <begin position="70"/>
        <end position="87"/>
    </location>
</feature>
<dbReference type="InterPro" id="IPR032808">
    <property type="entry name" value="DoxX"/>
</dbReference>
<feature type="transmembrane region" description="Helical" evidence="5">
    <location>
        <begin position="6"/>
        <end position="23"/>
    </location>
</feature>
<dbReference type="Pfam" id="PF07681">
    <property type="entry name" value="DoxX"/>
    <property type="match status" value="1"/>
</dbReference>
<evidence type="ECO:0000256" key="2">
    <source>
        <dbReference type="ARBA" id="ARBA00022692"/>
    </source>
</evidence>
<accession>A0A090DY06</accession>
<evidence type="ECO:0008006" key="8">
    <source>
        <dbReference type="Google" id="ProtNLM"/>
    </source>
</evidence>
<dbReference type="AlphaFoldDB" id="A0A090DY06"/>